<keyword evidence="2" id="KW-1133">Transmembrane helix</keyword>
<feature type="transmembrane region" description="Helical" evidence="2">
    <location>
        <begin position="273"/>
        <end position="299"/>
    </location>
</feature>
<proteinExistence type="predicted"/>
<accession>A0A662ZG44</accession>
<dbReference type="OrthoDB" id="9801593at2"/>
<feature type="transmembrane region" description="Helical" evidence="2">
    <location>
        <begin position="90"/>
        <end position="112"/>
    </location>
</feature>
<keyword evidence="2" id="KW-0812">Transmembrane</keyword>
<gene>
    <name evidence="3" type="ORF">SAMN02910344_00279</name>
</gene>
<reference evidence="3 4" key="1">
    <citation type="submission" date="2016-10" db="EMBL/GenBank/DDBJ databases">
        <authorList>
            <person name="Varghese N."/>
            <person name="Submissions S."/>
        </authorList>
    </citation>
    <scope>NUCLEOTIDE SEQUENCE [LARGE SCALE GENOMIC DNA]</scope>
    <source>
        <strain evidence="3 4">DSM 1361</strain>
    </source>
</reference>
<sequence length="683" mass="78492">MYNNITDNKPDNSADTEEAVPTLNISQENETKSAAENTGSQQDDTAHIINEDAQDFENFSHSFENDSRFLNFFTRSYEQIYMEESFYELLFKYAGIIVLILFTWAVTGFISSVSSRCMFSLVMICIFGVLPRIFYIRYYRVYKNNEIKKDYTPHSFTDRLIYSTKRNLSSMFMFLMSGIILFFILVTHAKNGGLVFLQSFILFALLNSTFNIPGFSRLMKADKKETFFRFNRRFIVCLICGIAGFATGCFLYAPSLSQEEARNILFGSFNSDYHNNLFTIFIQGLNYVVALVDYILYSLADSAWYTPVKSVLIGMPMGVFSAHVAIIIGMLTMPWSEFKMIYSKQEWVKQRKCFLVRNWKTIMLPLFMTVFLAGAYVFGYPRYMQYLEMAKMNNNTQMKVEAELIGGIKYKIGTLKEIRDIKTGAIRDLHQLMSTVSTEINKHFDDLNDSAEHFVNWYKARNSQYPFIAGDSQLKQSFISSMSIKNLDNSLNNMRKDIARYAEEILVNTRNSIDDVLKNNVLSEEESKQKLKLGQNVEPDSLYELDTGTGREIYLKDDLRQQVSIPSAESILIKEFDNPDSPWFNNTASKSMQSIEDQLFGIKEDKAPETPDEEKEAEIEDNLLKHLISMLYSCKETIAESVANSLNMPLEDIQKTSKGRPVNNAIINTEAESSAEEIIEDQD</sequence>
<evidence type="ECO:0000256" key="2">
    <source>
        <dbReference type="SAM" id="Phobius"/>
    </source>
</evidence>
<feature type="region of interest" description="Disordered" evidence="1">
    <location>
        <begin position="1"/>
        <end position="42"/>
    </location>
</feature>
<evidence type="ECO:0000313" key="3">
    <source>
        <dbReference type="EMBL" id="SFP04198.1"/>
    </source>
</evidence>
<feature type="transmembrane region" description="Helical" evidence="2">
    <location>
        <begin position="362"/>
        <end position="383"/>
    </location>
</feature>
<feature type="transmembrane region" description="Helical" evidence="2">
    <location>
        <begin position="168"/>
        <end position="189"/>
    </location>
</feature>
<protein>
    <submittedName>
        <fullName evidence="3">Uncharacterized protein</fullName>
    </submittedName>
</protein>
<feature type="transmembrane region" description="Helical" evidence="2">
    <location>
        <begin position="311"/>
        <end position="333"/>
    </location>
</feature>
<keyword evidence="2" id="KW-0472">Membrane</keyword>
<organism evidence="3 4">
    <name type="scientific">Ruminobacter amylophilus</name>
    <dbReference type="NCBI Taxonomy" id="867"/>
    <lineage>
        <taxon>Bacteria</taxon>
        <taxon>Pseudomonadati</taxon>
        <taxon>Pseudomonadota</taxon>
        <taxon>Gammaproteobacteria</taxon>
        <taxon>Aeromonadales</taxon>
        <taxon>Succinivibrionaceae</taxon>
        <taxon>Ruminobacter</taxon>
    </lineage>
</organism>
<feature type="transmembrane region" description="Helical" evidence="2">
    <location>
        <begin position="234"/>
        <end position="253"/>
    </location>
</feature>
<feature type="compositionally biased region" description="Polar residues" evidence="1">
    <location>
        <begin position="1"/>
        <end position="13"/>
    </location>
</feature>
<dbReference type="AlphaFoldDB" id="A0A662ZG44"/>
<dbReference type="RefSeq" id="WP_093140222.1">
    <property type="nucleotide sequence ID" value="NZ_FOXF01000003.1"/>
</dbReference>
<feature type="transmembrane region" description="Helical" evidence="2">
    <location>
        <begin position="195"/>
        <end position="213"/>
    </location>
</feature>
<dbReference type="EMBL" id="FOXF01000003">
    <property type="protein sequence ID" value="SFP04198.1"/>
    <property type="molecule type" value="Genomic_DNA"/>
</dbReference>
<evidence type="ECO:0000256" key="1">
    <source>
        <dbReference type="SAM" id="MobiDB-lite"/>
    </source>
</evidence>
<feature type="transmembrane region" description="Helical" evidence="2">
    <location>
        <begin position="118"/>
        <end position="139"/>
    </location>
</feature>
<dbReference type="Proteomes" id="UP000243745">
    <property type="component" value="Unassembled WGS sequence"/>
</dbReference>
<evidence type="ECO:0000313" key="4">
    <source>
        <dbReference type="Proteomes" id="UP000243745"/>
    </source>
</evidence>
<keyword evidence="4" id="KW-1185">Reference proteome</keyword>
<feature type="compositionally biased region" description="Polar residues" evidence="1">
    <location>
        <begin position="23"/>
        <end position="42"/>
    </location>
</feature>
<name>A0A662ZG44_9GAMM</name>